<dbReference type="AlphaFoldDB" id="G8YB71"/>
<dbReference type="Proteomes" id="UP000005222">
    <property type="component" value="Chromosome J"/>
</dbReference>
<feature type="chain" id="PRO_5003518716" evidence="1">
    <location>
        <begin position="20"/>
        <end position="258"/>
    </location>
</feature>
<accession>G8YB71</accession>
<dbReference type="eggNOG" id="ENOG502RQBI">
    <property type="taxonomic scope" value="Eukaryota"/>
</dbReference>
<dbReference type="OrthoDB" id="4022836at2759"/>
<sequence>MKVLLSLLLGFWLCCIAWCISTFEVKMTAKRLLDKTNFIRKASLTDVRVDELANEDNIFLIEKSKSWVVHRKKLNTAARMSGSEDLLLADGHDLTSDKWIEVQSNQSSEVLGPRIPVTGCLNNEYGDGGTLEGQFSKTFGKTATFDLPYAFSFNDRLTGNVDSALSAGPSITIQSSYVCTISANETGQVFLQPYYTKVDDATFRILTIKQRDIVRPHFRGTRYISAGEWNTVPSFTILSLKSKPIITCVTDNDMLKCG</sequence>
<protein>
    <submittedName>
        <fullName evidence="2">Piso0_001915 protein</fullName>
    </submittedName>
</protein>
<dbReference type="EMBL" id="FO082050">
    <property type="protein sequence ID" value="CCE82202.1"/>
    <property type="molecule type" value="Genomic_DNA"/>
</dbReference>
<dbReference type="HOGENOM" id="CLU_1078125_0_0_1"/>
<organism evidence="2 3">
    <name type="scientific">Pichia sorbitophila (strain ATCC MYA-4447 / BCRC 22081 / CBS 7064 / NBRC 10061 / NRRL Y-12695)</name>
    <name type="common">Hybrid yeast</name>
    <dbReference type="NCBI Taxonomy" id="559304"/>
    <lineage>
        <taxon>Eukaryota</taxon>
        <taxon>Fungi</taxon>
        <taxon>Dikarya</taxon>
        <taxon>Ascomycota</taxon>
        <taxon>Saccharomycotina</taxon>
        <taxon>Pichiomycetes</taxon>
        <taxon>Debaryomycetaceae</taxon>
        <taxon>Millerozyma</taxon>
    </lineage>
</organism>
<reference evidence="2 3" key="1">
    <citation type="journal article" date="2012" name="G3 (Bethesda)">
        <title>Pichia sorbitophila, an interspecies yeast hybrid reveals early steps of genome resolution following polyploidization.</title>
        <authorList>
            <person name="Leh Louis V."/>
            <person name="Despons L."/>
            <person name="Friedrich A."/>
            <person name="Martin T."/>
            <person name="Durrens P."/>
            <person name="Casaregola S."/>
            <person name="Neuveglise C."/>
            <person name="Fairhead C."/>
            <person name="Marck C."/>
            <person name="Cruz J.A."/>
            <person name="Straub M.L."/>
            <person name="Kugler V."/>
            <person name="Sacerdot C."/>
            <person name="Uzunov Z."/>
            <person name="Thierry A."/>
            <person name="Weiss S."/>
            <person name="Bleykasten C."/>
            <person name="De Montigny J."/>
            <person name="Jacques N."/>
            <person name="Jung P."/>
            <person name="Lemaire M."/>
            <person name="Mallet S."/>
            <person name="Morel G."/>
            <person name="Richard G.F."/>
            <person name="Sarkar A."/>
            <person name="Savel G."/>
            <person name="Schacherer J."/>
            <person name="Seret M.L."/>
            <person name="Talla E."/>
            <person name="Samson G."/>
            <person name="Jubin C."/>
            <person name="Poulain J."/>
            <person name="Vacherie B."/>
            <person name="Barbe V."/>
            <person name="Pelletier E."/>
            <person name="Sherman D.J."/>
            <person name="Westhof E."/>
            <person name="Weissenbach J."/>
            <person name="Baret P.V."/>
            <person name="Wincker P."/>
            <person name="Gaillardin C."/>
            <person name="Dujon B."/>
            <person name="Souciet J.L."/>
        </authorList>
    </citation>
    <scope>NUCLEOTIDE SEQUENCE [LARGE SCALE GENOMIC DNA]</scope>
    <source>
        <strain evidence="3">ATCC MYA-4447 / BCRC 22081 / CBS 7064 / NBRC 10061 / NRRL Y-12695</strain>
    </source>
</reference>
<keyword evidence="3" id="KW-1185">Reference proteome</keyword>
<dbReference type="InParanoid" id="G8YB71"/>
<keyword evidence="1" id="KW-0732">Signal</keyword>
<name>G8YB71_PICSO</name>
<gene>
    <name evidence="2" type="primary">Piso0_001915</name>
    <name evidence="2" type="ORF">GNLVRS01_PISO0J00669g</name>
</gene>
<evidence type="ECO:0000256" key="1">
    <source>
        <dbReference type="SAM" id="SignalP"/>
    </source>
</evidence>
<proteinExistence type="predicted"/>
<evidence type="ECO:0000313" key="2">
    <source>
        <dbReference type="EMBL" id="CCE82202.1"/>
    </source>
</evidence>
<feature type="signal peptide" evidence="1">
    <location>
        <begin position="1"/>
        <end position="19"/>
    </location>
</feature>
<evidence type="ECO:0000313" key="3">
    <source>
        <dbReference type="Proteomes" id="UP000005222"/>
    </source>
</evidence>
<dbReference type="OMA" id="CTISANE"/>